<evidence type="ECO:0000256" key="3">
    <source>
        <dbReference type="ARBA" id="ARBA00023186"/>
    </source>
</evidence>
<dbReference type="EMBL" id="FOSW01000014">
    <property type="protein sequence ID" value="SFL63819.1"/>
    <property type="molecule type" value="Genomic_DNA"/>
</dbReference>
<dbReference type="STRING" id="504800.SAMN04488085_114132"/>
<dbReference type="AlphaFoldDB" id="A0A1I4JB74"/>
<dbReference type="Pfam" id="PF00012">
    <property type="entry name" value="HSP70"/>
    <property type="match status" value="1"/>
</dbReference>
<dbReference type="Gene3D" id="3.90.640.10">
    <property type="entry name" value="Actin, Chain A, domain 4"/>
    <property type="match status" value="1"/>
</dbReference>
<evidence type="ECO:0000313" key="6">
    <source>
        <dbReference type="Proteomes" id="UP000199152"/>
    </source>
</evidence>
<dbReference type="InParanoid" id="A0A1I4JB74"/>
<evidence type="ECO:0000256" key="2">
    <source>
        <dbReference type="ARBA" id="ARBA00022840"/>
    </source>
</evidence>
<dbReference type="OrthoDB" id="9766019at2"/>
<feature type="region of interest" description="Disordered" evidence="4">
    <location>
        <begin position="368"/>
        <end position="421"/>
    </location>
</feature>
<dbReference type="GO" id="GO:0140662">
    <property type="term" value="F:ATP-dependent protein folding chaperone"/>
    <property type="evidence" value="ECO:0007669"/>
    <property type="project" value="InterPro"/>
</dbReference>
<evidence type="ECO:0000313" key="5">
    <source>
        <dbReference type="EMBL" id="SFL63819.1"/>
    </source>
</evidence>
<feature type="region of interest" description="Disordered" evidence="4">
    <location>
        <begin position="455"/>
        <end position="487"/>
    </location>
</feature>
<evidence type="ECO:0000256" key="4">
    <source>
        <dbReference type="SAM" id="MobiDB-lite"/>
    </source>
</evidence>
<feature type="compositionally biased region" description="Low complexity" evidence="4">
    <location>
        <begin position="613"/>
        <end position="623"/>
    </location>
</feature>
<dbReference type="RefSeq" id="WP_091328530.1">
    <property type="nucleotide sequence ID" value="NZ_FOSW01000014.1"/>
</dbReference>
<keyword evidence="6" id="KW-1185">Reference proteome</keyword>
<feature type="compositionally biased region" description="Low complexity" evidence="4">
    <location>
        <begin position="513"/>
        <end position="543"/>
    </location>
</feature>
<dbReference type="InterPro" id="IPR013126">
    <property type="entry name" value="Hsp_70_fam"/>
</dbReference>
<dbReference type="InterPro" id="IPR043129">
    <property type="entry name" value="ATPase_NBD"/>
</dbReference>
<keyword evidence="3" id="KW-0143">Chaperone</keyword>
<gene>
    <name evidence="5" type="ORF">SAMN04488085_114132</name>
</gene>
<reference evidence="5 6" key="1">
    <citation type="submission" date="2016-10" db="EMBL/GenBank/DDBJ databases">
        <authorList>
            <person name="de Groot N.N."/>
        </authorList>
    </citation>
    <scope>NUCLEOTIDE SEQUENCE [LARGE SCALE GENOMIC DNA]</scope>
    <source>
        <strain evidence="5 6">DSM 45317</strain>
    </source>
</reference>
<feature type="compositionally biased region" description="Low complexity" evidence="4">
    <location>
        <begin position="395"/>
        <end position="421"/>
    </location>
</feature>
<dbReference type="GO" id="GO:0005524">
    <property type="term" value="F:ATP binding"/>
    <property type="evidence" value="ECO:0007669"/>
    <property type="project" value="UniProtKB-KW"/>
</dbReference>
<feature type="region of interest" description="Disordered" evidence="4">
    <location>
        <begin position="508"/>
        <end position="623"/>
    </location>
</feature>
<keyword evidence="1" id="KW-0547">Nucleotide-binding</keyword>
<sequence>MHNGEFGLGIDIGDASVAAAICGNDGGAARPAEPLDLGGERATAPAWFAVDADGEVTFAPTDDAGAVSSVMARIGSPTPIYAGDRPRAAAEVAAGAVQRIREIAAQRAGRPDSWTVVAVPPSWGGHRRAVLARALEAAGVPRFSLVSGAVAAASHHVARGDLPAEPTVAVYDLGARTLDLAVVGPTPDAPLDHLALPPAARPWGGRDVDDVLVGHVRRWTGPLEGPAGRSRGRALRAACVAAKEELSAETAVRIDLDGGTGGPVRLTREELDELIADPAQASVEEVVAAVAAAGLAVEDLDAVVLAGGSVRLPLVAEALSGELGRPLVVAAEPALTAALGAAALASDALLADALLAALPEGAPEPLAAPPVSADIAPVPDPATGPVPARRRRGVRPAPAAVAPPRRPAAGRPGQPATGSRIRRGAAVTGLSLGLLVLPPALAGVLGVDVTATPTGEGVAEAQDPQDTGPVATGPADPAGGAAVHGAAAPPAGWTAATADGVVAGTGLGGAPGGAARPTPATARSGSGSSATAPTSPARATPSASSPPPATGAAAPPSAAPTPDPSPSPEPAPTPAPLPEPSPSPAPSPPPEPSPAPTPEPSPEPSTAPPPPDSGTATPDPATP</sequence>
<dbReference type="SUPFAM" id="SSF53067">
    <property type="entry name" value="Actin-like ATPase domain"/>
    <property type="match status" value="2"/>
</dbReference>
<dbReference type="Gene3D" id="3.30.420.40">
    <property type="match status" value="2"/>
</dbReference>
<keyword evidence="2" id="KW-0067">ATP-binding</keyword>
<dbReference type="Proteomes" id="UP000199152">
    <property type="component" value="Unassembled WGS sequence"/>
</dbReference>
<organism evidence="5 6">
    <name type="scientific">Geodermatophilus ruber</name>
    <dbReference type="NCBI Taxonomy" id="504800"/>
    <lineage>
        <taxon>Bacteria</taxon>
        <taxon>Bacillati</taxon>
        <taxon>Actinomycetota</taxon>
        <taxon>Actinomycetes</taxon>
        <taxon>Geodermatophilales</taxon>
        <taxon>Geodermatophilaceae</taxon>
        <taxon>Geodermatophilus</taxon>
    </lineage>
</organism>
<feature type="compositionally biased region" description="Low complexity" evidence="4">
    <location>
        <begin position="467"/>
        <end position="487"/>
    </location>
</feature>
<feature type="compositionally biased region" description="Pro residues" evidence="4">
    <location>
        <begin position="557"/>
        <end position="612"/>
    </location>
</feature>
<protein>
    <submittedName>
        <fullName evidence="5">Molecular chaperone DnaK (HSP70)</fullName>
    </submittedName>
</protein>
<accession>A0A1I4JB74</accession>
<proteinExistence type="predicted"/>
<name>A0A1I4JB74_9ACTN</name>
<evidence type="ECO:0000256" key="1">
    <source>
        <dbReference type="ARBA" id="ARBA00022741"/>
    </source>
</evidence>
<dbReference type="PANTHER" id="PTHR45639">
    <property type="entry name" value="HSC70CB, ISOFORM G-RELATED"/>
    <property type="match status" value="1"/>
</dbReference>